<reference evidence="1 2" key="1">
    <citation type="submission" date="2017-06" db="EMBL/GenBank/DDBJ databases">
        <title>Comparative genomic analysis of Ambrosia Fusariam Clade fungi.</title>
        <authorList>
            <person name="Stajich J.E."/>
            <person name="Carrillo J."/>
            <person name="Kijimoto T."/>
            <person name="Eskalen A."/>
            <person name="O'Donnell K."/>
            <person name="Kasson M."/>
        </authorList>
    </citation>
    <scope>NUCLEOTIDE SEQUENCE [LARGE SCALE GENOMIC DNA]</scope>
    <source>
        <strain evidence="1 2">NRRL62579</strain>
    </source>
</reference>
<sequence>MLHRSLFIHISPQPQSTALTPSTSDPLYLSPLYTTWQTMAADCAAMTRRLQHQLATTPKLSVIIHHLLAGCSLQLASSHTPPRRLASAHQPTLHYRVCKVASAMTAAPRISISPSPTAHNRRLDSGLCQMTTKTAEALLAVFMECPKSDLATLLR</sequence>
<organism evidence="1 2">
    <name type="scientific">Fusarium oligoseptatum</name>
    <dbReference type="NCBI Taxonomy" id="2604345"/>
    <lineage>
        <taxon>Eukaryota</taxon>
        <taxon>Fungi</taxon>
        <taxon>Dikarya</taxon>
        <taxon>Ascomycota</taxon>
        <taxon>Pezizomycotina</taxon>
        <taxon>Sordariomycetes</taxon>
        <taxon>Hypocreomycetidae</taxon>
        <taxon>Hypocreales</taxon>
        <taxon>Nectriaceae</taxon>
        <taxon>Fusarium</taxon>
        <taxon>Fusarium solani species complex</taxon>
    </lineage>
</organism>
<dbReference type="AlphaFoldDB" id="A0A428RU88"/>
<dbReference type="EMBL" id="NKCK01000492">
    <property type="protein sequence ID" value="RSL81041.1"/>
    <property type="molecule type" value="Genomic_DNA"/>
</dbReference>
<evidence type="ECO:0000313" key="1">
    <source>
        <dbReference type="EMBL" id="RSL81041.1"/>
    </source>
</evidence>
<gene>
    <name evidence="1" type="ORF">CEP52_017281</name>
</gene>
<proteinExistence type="predicted"/>
<evidence type="ECO:0000313" key="2">
    <source>
        <dbReference type="Proteomes" id="UP000287144"/>
    </source>
</evidence>
<accession>A0A428RU88</accession>
<keyword evidence="2" id="KW-1185">Reference proteome</keyword>
<dbReference type="Proteomes" id="UP000287144">
    <property type="component" value="Unassembled WGS sequence"/>
</dbReference>
<protein>
    <submittedName>
        <fullName evidence="1">Uncharacterized protein</fullName>
    </submittedName>
</protein>
<name>A0A428RU88_9HYPO</name>
<comment type="caution">
    <text evidence="1">The sequence shown here is derived from an EMBL/GenBank/DDBJ whole genome shotgun (WGS) entry which is preliminary data.</text>
</comment>